<evidence type="ECO:0000259" key="1">
    <source>
        <dbReference type="PROSITE" id="PS50011"/>
    </source>
</evidence>
<dbReference type="EMBL" id="VXIS01000053">
    <property type="protein sequence ID" value="KAA8909838.1"/>
    <property type="molecule type" value="Genomic_DNA"/>
</dbReference>
<gene>
    <name evidence="2" type="ORF">FN846DRAFT_766231</name>
</gene>
<dbReference type="InParanoid" id="A0A5J5F244"/>
<evidence type="ECO:0000313" key="2">
    <source>
        <dbReference type="EMBL" id="KAA8909838.1"/>
    </source>
</evidence>
<comment type="caution">
    <text evidence="2">The sequence shown here is derived from an EMBL/GenBank/DDBJ whole genome shotgun (WGS) entry which is preliminary data.</text>
</comment>
<dbReference type="PROSITE" id="PS50011">
    <property type="entry name" value="PROTEIN_KINASE_DOM"/>
    <property type="match status" value="1"/>
</dbReference>
<organism evidence="2 3">
    <name type="scientific">Sphaerosporella brunnea</name>
    <dbReference type="NCBI Taxonomy" id="1250544"/>
    <lineage>
        <taxon>Eukaryota</taxon>
        <taxon>Fungi</taxon>
        <taxon>Dikarya</taxon>
        <taxon>Ascomycota</taxon>
        <taxon>Pezizomycotina</taxon>
        <taxon>Pezizomycetes</taxon>
        <taxon>Pezizales</taxon>
        <taxon>Pyronemataceae</taxon>
        <taxon>Sphaerosporella</taxon>
    </lineage>
</organism>
<reference evidence="2 3" key="1">
    <citation type="submission" date="2019-09" db="EMBL/GenBank/DDBJ databases">
        <title>Draft genome of the ectomycorrhizal ascomycete Sphaerosporella brunnea.</title>
        <authorList>
            <consortium name="DOE Joint Genome Institute"/>
            <person name="Benucci G.M."/>
            <person name="Marozzi G."/>
            <person name="Antonielli L."/>
            <person name="Sanchez S."/>
            <person name="Marco P."/>
            <person name="Wang X."/>
            <person name="Falini L.B."/>
            <person name="Barry K."/>
            <person name="Haridas S."/>
            <person name="Lipzen A."/>
            <person name="Labutti K."/>
            <person name="Grigoriev I.V."/>
            <person name="Murat C."/>
            <person name="Martin F."/>
            <person name="Albertini E."/>
            <person name="Donnini D."/>
            <person name="Bonito G."/>
        </authorList>
    </citation>
    <scope>NUCLEOTIDE SEQUENCE [LARGE SCALE GENOMIC DNA]</scope>
    <source>
        <strain evidence="2 3">Sb_GMNB300</strain>
    </source>
</reference>
<name>A0A5J5F244_9PEZI</name>
<dbReference type="OrthoDB" id="5337378at2759"/>
<feature type="domain" description="Protein kinase" evidence="1">
    <location>
        <begin position="1"/>
        <end position="202"/>
    </location>
</feature>
<protein>
    <recommendedName>
        <fullName evidence="1">Protein kinase domain-containing protein</fullName>
    </recommendedName>
</protein>
<feature type="non-terminal residue" evidence="2">
    <location>
        <position position="1"/>
    </location>
</feature>
<evidence type="ECO:0000313" key="3">
    <source>
        <dbReference type="Proteomes" id="UP000326924"/>
    </source>
</evidence>
<dbReference type="Gene3D" id="1.10.510.10">
    <property type="entry name" value="Transferase(Phosphotransferase) domain 1"/>
    <property type="match status" value="1"/>
</dbReference>
<dbReference type="Pfam" id="PF00069">
    <property type="entry name" value="Pkinase"/>
    <property type="match status" value="1"/>
</dbReference>
<dbReference type="SUPFAM" id="SSF56112">
    <property type="entry name" value="Protein kinase-like (PK-like)"/>
    <property type="match status" value="1"/>
</dbReference>
<sequence>CFRGVAERWPAEIPATLYFANVDAPGEFSLGTDERRRRNGGFIYALDYFWVKDGGWRLVTPFLKRGTLETLAELVRKKALSPSEVDAVYRRRFREVVEALAKMHERGFSHDDVKMDNIFVADTGAFLLGDLGNVREHGHCYHSHTPDVHTGLADYSQGDTERAVRSYLSFLRSACADSTVFDREFRAKDEGWARFYWRYKAD</sequence>
<proteinExistence type="predicted"/>
<feature type="non-terminal residue" evidence="2">
    <location>
        <position position="202"/>
    </location>
</feature>
<dbReference type="GO" id="GO:0005524">
    <property type="term" value="F:ATP binding"/>
    <property type="evidence" value="ECO:0007669"/>
    <property type="project" value="InterPro"/>
</dbReference>
<dbReference type="GO" id="GO:0004672">
    <property type="term" value="F:protein kinase activity"/>
    <property type="evidence" value="ECO:0007669"/>
    <property type="project" value="InterPro"/>
</dbReference>
<dbReference type="InterPro" id="IPR008271">
    <property type="entry name" value="Ser/Thr_kinase_AS"/>
</dbReference>
<dbReference type="AlphaFoldDB" id="A0A5J5F244"/>
<dbReference type="PROSITE" id="PS00108">
    <property type="entry name" value="PROTEIN_KINASE_ST"/>
    <property type="match status" value="1"/>
</dbReference>
<dbReference type="InterPro" id="IPR000719">
    <property type="entry name" value="Prot_kinase_dom"/>
</dbReference>
<keyword evidence="3" id="KW-1185">Reference proteome</keyword>
<dbReference type="InterPro" id="IPR011009">
    <property type="entry name" value="Kinase-like_dom_sf"/>
</dbReference>
<accession>A0A5J5F244</accession>
<dbReference type="Proteomes" id="UP000326924">
    <property type="component" value="Unassembled WGS sequence"/>
</dbReference>